<dbReference type="InterPro" id="IPR013083">
    <property type="entry name" value="Znf_RING/FYVE/PHD"/>
</dbReference>
<dbReference type="Gene3D" id="3.30.40.10">
    <property type="entry name" value="Zinc/RING finger domain, C3HC4 (zinc finger)"/>
    <property type="match status" value="1"/>
</dbReference>
<evidence type="ECO:0000256" key="5">
    <source>
        <dbReference type="PROSITE-ProRule" id="PRU00455"/>
    </source>
</evidence>
<dbReference type="InterPro" id="IPR044286">
    <property type="entry name" value="SINL_plant"/>
</dbReference>
<keyword evidence="2 5" id="KW-0863">Zinc-finger</keyword>
<feature type="domain" description="SIAH-type" evidence="7">
    <location>
        <begin position="228"/>
        <end position="286"/>
    </location>
</feature>
<keyword evidence="3" id="KW-0862">Zinc</keyword>
<dbReference type="GO" id="GO:0016567">
    <property type="term" value="P:protein ubiquitination"/>
    <property type="evidence" value="ECO:0007669"/>
    <property type="project" value="UniProtKB-UniPathway"/>
</dbReference>
<name>A0A835KQZ9_9POAL</name>
<dbReference type="PANTHER" id="PTHR46632">
    <property type="entry name" value="E3 UBIQUITIN-PROTEIN LIGASE SINA-LIKE 4"/>
    <property type="match status" value="1"/>
</dbReference>
<dbReference type="AlphaFoldDB" id="A0A835KQZ9"/>
<reference evidence="8" key="1">
    <citation type="submission" date="2020-07" db="EMBL/GenBank/DDBJ databases">
        <title>Genome sequence and genetic diversity analysis of an under-domesticated orphan crop, white fonio (Digitaria exilis).</title>
        <authorList>
            <person name="Bennetzen J.L."/>
            <person name="Chen S."/>
            <person name="Ma X."/>
            <person name="Wang X."/>
            <person name="Yssel A.E.J."/>
            <person name="Chaluvadi S.R."/>
            <person name="Johnson M."/>
            <person name="Gangashetty P."/>
            <person name="Hamidou F."/>
            <person name="Sanogo M.D."/>
            <person name="Zwaenepoel A."/>
            <person name="Wallace J."/>
            <person name="Van De Peer Y."/>
            <person name="Van Deynze A."/>
        </authorList>
    </citation>
    <scope>NUCLEOTIDE SEQUENCE</scope>
    <source>
        <tissue evidence="8">Leaves</tissue>
    </source>
</reference>
<evidence type="ECO:0000313" key="8">
    <source>
        <dbReference type="EMBL" id="KAF8772188.1"/>
    </source>
</evidence>
<dbReference type="GO" id="GO:0008270">
    <property type="term" value="F:zinc ion binding"/>
    <property type="evidence" value="ECO:0007669"/>
    <property type="project" value="UniProtKB-KW"/>
</dbReference>
<organism evidence="8 9">
    <name type="scientific">Digitaria exilis</name>
    <dbReference type="NCBI Taxonomy" id="1010633"/>
    <lineage>
        <taxon>Eukaryota</taxon>
        <taxon>Viridiplantae</taxon>
        <taxon>Streptophyta</taxon>
        <taxon>Embryophyta</taxon>
        <taxon>Tracheophyta</taxon>
        <taxon>Spermatophyta</taxon>
        <taxon>Magnoliopsida</taxon>
        <taxon>Liliopsida</taxon>
        <taxon>Poales</taxon>
        <taxon>Poaceae</taxon>
        <taxon>PACMAD clade</taxon>
        <taxon>Panicoideae</taxon>
        <taxon>Panicodae</taxon>
        <taxon>Paniceae</taxon>
        <taxon>Anthephorinae</taxon>
        <taxon>Digitaria</taxon>
    </lineage>
</organism>
<gene>
    <name evidence="8" type="ORF">HU200_006029</name>
</gene>
<dbReference type="PANTHER" id="PTHR46632:SF33">
    <property type="entry name" value="SIAH-TYPE DOMAIN-CONTAINING PROTEIN"/>
    <property type="match status" value="1"/>
</dbReference>
<dbReference type="PROSITE" id="PS51081">
    <property type="entry name" value="ZF_SIAH"/>
    <property type="match status" value="1"/>
</dbReference>
<feature type="region of interest" description="Disordered" evidence="6">
    <location>
        <begin position="68"/>
        <end position="105"/>
    </location>
</feature>
<evidence type="ECO:0000256" key="4">
    <source>
        <dbReference type="ARBA" id="ARBA00024004"/>
    </source>
</evidence>
<dbReference type="OrthoDB" id="605468at2759"/>
<dbReference type="UniPathway" id="UPA00143"/>
<dbReference type="Pfam" id="PF21361">
    <property type="entry name" value="Sina_ZnF"/>
    <property type="match status" value="1"/>
</dbReference>
<dbReference type="EMBL" id="JACEFO010000426">
    <property type="protein sequence ID" value="KAF8772188.1"/>
    <property type="molecule type" value="Genomic_DNA"/>
</dbReference>
<dbReference type="InterPro" id="IPR013010">
    <property type="entry name" value="Znf_SIAH"/>
</dbReference>
<evidence type="ECO:0000256" key="1">
    <source>
        <dbReference type="ARBA" id="ARBA00022723"/>
    </source>
</evidence>
<evidence type="ECO:0000256" key="6">
    <source>
        <dbReference type="SAM" id="MobiDB-lite"/>
    </source>
</evidence>
<evidence type="ECO:0000256" key="3">
    <source>
        <dbReference type="ARBA" id="ARBA00022833"/>
    </source>
</evidence>
<proteinExistence type="predicted"/>
<sequence>MQALVFGSPRGGMANAYIKRAGSGGELVRERCHGAQTSGVEASRGISTATTIWMAMVRRTVFTKNAAHANGREVGHGRRAADRCPSQGHGGTRTEEDPKRRTQSRKCVGELLPELRSSEPVAAAAAAASMEVTAKMDMAKLHCPRCDRPFKPPIFEFLVCFSVVCTTATPESSLLVLPFLWRIEFVQCDGSHLACSDCHGELPKDKCYACGQEGAYRRNTTLEDNVGSHKTLCPYSIYGCQIVVPYHESSSHRLECPYAPCGCPEQGCAFAGSPSMVHDHLRDSHGWPVDKIRYGETLDLRLPESQRRRLLVDEEDGRVFLVVAVGAVVGECHEVSLACLRANAAAGPQYSCRMWAMGNAVGPAGAQSVMMKMMEVPSLAASGEYAAAPLVVHRKLLNGASAEIHLIVRVDEVLP</sequence>
<protein>
    <recommendedName>
        <fullName evidence="7">SIAH-type domain-containing protein</fullName>
    </recommendedName>
</protein>
<dbReference type="Proteomes" id="UP000636709">
    <property type="component" value="Unassembled WGS sequence"/>
</dbReference>
<evidence type="ECO:0000313" key="9">
    <source>
        <dbReference type="Proteomes" id="UP000636709"/>
    </source>
</evidence>
<feature type="compositionally biased region" description="Basic and acidic residues" evidence="6">
    <location>
        <begin position="70"/>
        <end position="82"/>
    </location>
</feature>
<keyword evidence="9" id="KW-1185">Reference proteome</keyword>
<keyword evidence="1" id="KW-0479">Metal-binding</keyword>
<accession>A0A835KQZ9</accession>
<comment type="caution">
    <text evidence="8">The sequence shown here is derived from an EMBL/GenBank/DDBJ whole genome shotgun (WGS) entry which is preliminary data.</text>
</comment>
<evidence type="ECO:0000256" key="2">
    <source>
        <dbReference type="ARBA" id="ARBA00022771"/>
    </source>
</evidence>
<dbReference type="SUPFAM" id="SSF49599">
    <property type="entry name" value="TRAF domain-like"/>
    <property type="match status" value="1"/>
</dbReference>
<comment type="function">
    <text evidence="4">E3 ubiquitin-protein ligase that mediates ubiquitination and subsequent proteasomal degradation of target proteins. E3 ubiquitin ligases accept ubiquitin from an E2 ubiquitin-conjugating enzyme in the form of a thioester and then directly transfers the ubiquitin to targeted substrates. It probably triggers the ubiquitin-mediated degradation of different substrates.</text>
</comment>
<evidence type="ECO:0000259" key="7">
    <source>
        <dbReference type="PROSITE" id="PS51081"/>
    </source>
</evidence>